<keyword evidence="3" id="KW-1185">Reference proteome</keyword>
<evidence type="ECO:0000313" key="3">
    <source>
        <dbReference type="Proteomes" id="UP001345013"/>
    </source>
</evidence>
<keyword evidence="1" id="KW-0472">Membrane</keyword>
<evidence type="ECO:0000313" key="2">
    <source>
        <dbReference type="EMBL" id="KAK5089309.1"/>
    </source>
</evidence>
<keyword evidence="1" id="KW-0812">Transmembrane</keyword>
<dbReference type="PANTHER" id="PTHR42069">
    <property type="entry name" value="HYPHAL ANASTAMOSIS-8 PROTEIN"/>
    <property type="match status" value="1"/>
</dbReference>
<feature type="transmembrane region" description="Helical" evidence="1">
    <location>
        <begin position="166"/>
        <end position="186"/>
    </location>
</feature>
<evidence type="ECO:0000256" key="1">
    <source>
        <dbReference type="SAM" id="Phobius"/>
    </source>
</evidence>
<comment type="caution">
    <text evidence="2">The sequence shown here is derived from an EMBL/GenBank/DDBJ whole genome shotgun (WGS) entry which is preliminary data.</text>
</comment>
<proteinExistence type="predicted"/>
<feature type="transmembrane region" description="Helical" evidence="1">
    <location>
        <begin position="129"/>
        <end position="154"/>
    </location>
</feature>
<sequence>MATDSPWTAPLQAFLGAAQSLPGFSSSQQGHNIGYASLPDQGVPLCYPAPAYASHFYEPKLQPKHEADIHRFTKLRRWVKVIVTISHVCSCSFSLVMEVAMCYMVYKFRGTKDDPAYGRSSPWAKHTKLWPTIMLLAASGATVLLSFATLVAFYRLSKKKNTMFSILYNLIHIGAWVVVAVLYRVGKTGEDLWGWSCSSKAEKIQSLYKDKLDFSALCETQTASWHVSMVEVGVKIVFSGLSYLLAQKQNGVRAKIASSVGDEAFDQFDF</sequence>
<keyword evidence="1" id="KW-1133">Transmembrane helix</keyword>
<dbReference type="PANTHER" id="PTHR42069:SF1">
    <property type="entry name" value="MARVEL DOMAIN-CONTAINING PROTEIN"/>
    <property type="match status" value="1"/>
</dbReference>
<feature type="transmembrane region" description="Helical" evidence="1">
    <location>
        <begin position="81"/>
        <end position="106"/>
    </location>
</feature>
<name>A0ABR0K759_9EURO</name>
<reference evidence="2 3" key="1">
    <citation type="submission" date="2023-08" db="EMBL/GenBank/DDBJ databases">
        <title>Black Yeasts Isolated from many extreme environments.</title>
        <authorList>
            <person name="Coleine C."/>
            <person name="Stajich J.E."/>
            <person name="Selbmann L."/>
        </authorList>
    </citation>
    <scope>NUCLEOTIDE SEQUENCE [LARGE SCALE GENOMIC DNA]</scope>
    <source>
        <strain evidence="2 3">CCFEE 5885</strain>
    </source>
</reference>
<feature type="transmembrane region" description="Helical" evidence="1">
    <location>
        <begin position="223"/>
        <end position="246"/>
    </location>
</feature>
<protein>
    <submittedName>
        <fullName evidence="2">Uncharacterized protein</fullName>
    </submittedName>
</protein>
<accession>A0ABR0K759</accession>
<organism evidence="2 3">
    <name type="scientific">Lithohypha guttulata</name>
    <dbReference type="NCBI Taxonomy" id="1690604"/>
    <lineage>
        <taxon>Eukaryota</taxon>
        <taxon>Fungi</taxon>
        <taxon>Dikarya</taxon>
        <taxon>Ascomycota</taxon>
        <taxon>Pezizomycotina</taxon>
        <taxon>Eurotiomycetes</taxon>
        <taxon>Chaetothyriomycetidae</taxon>
        <taxon>Chaetothyriales</taxon>
        <taxon>Trichomeriaceae</taxon>
        <taxon>Lithohypha</taxon>
    </lineage>
</organism>
<dbReference type="Proteomes" id="UP001345013">
    <property type="component" value="Unassembled WGS sequence"/>
</dbReference>
<dbReference type="EMBL" id="JAVRRG010000080">
    <property type="protein sequence ID" value="KAK5089309.1"/>
    <property type="molecule type" value="Genomic_DNA"/>
</dbReference>
<gene>
    <name evidence="2" type="ORF">LTR24_006303</name>
</gene>